<organism evidence="15 18">
    <name type="scientific">Microbulbifer hydrolyticus</name>
    <dbReference type="NCBI Taxonomy" id="48074"/>
    <lineage>
        <taxon>Bacteria</taxon>
        <taxon>Pseudomonadati</taxon>
        <taxon>Pseudomonadota</taxon>
        <taxon>Gammaproteobacteria</taxon>
        <taxon>Cellvibrionales</taxon>
        <taxon>Microbulbiferaceae</taxon>
        <taxon>Microbulbifer</taxon>
    </lineage>
</organism>
<dbReference type="EMBL" id="CP047491">
    <property type="protein sequence ID" value="QHQ40413.1"/>
    <property type="molecule type" value="Genomic_DNA"/>
</dbReference>
<evidence type="ECO:0000256" key="4">
    <source>
        <dbReference type="ARBA" id="ARBA00022475"/>
    </source>
</evidence>
<keyword evidence="11 13" id="KW-0472">Membrane</keyword>
<comment type="cofactor">
    <cofactor evidence="1">
        <name>heme b</name>
        <dbReference type="ChEBI" id="CHEBI:60344"/>
    </cofactor>
</comment>
<evidence type="ECO:0000259" key="14">
    <source>
        <dbReference type="Pfam" id="PF01292"/>
    </source>
</evidence>
<keyword evidence="8" id="KW-0249">Electron transport</keyword>
<gene>
    <name evidence="16" type="ORF">GTQ55_16485</name>
    <name evidence="15" type="ORF">HNQ53_003299</name>
</gene>
<dbReference type="AlphaFoldDB" id="A0A6P1TFH2"/>
<feature type="domain" description="Cytochrome b561 bacterial/Ni-hydrogenase" evidence="14">
    <location>
        <begin position="9"/>
        <end position="173"/>
    </location>
</feature>
<evidence type="ECO:0000256" key="9">
    <source>
        <dbReference type="ARBA" id="ARBA00022989"/>
    </source>
</evidence>
<evidence type="ECO:0000256" key="11">
    <source>
        <dbReference type="ARBA" id="ARBA00023136"/>
    </source>
</evidence>
<comment type="similarity">
    <text evidence="12">Belongs to the cytochrome b561 family.</text>
</comment>
<name>A0A6P1TFH2_9GAMM</name>
<evidence type="ECO:0000256" key="6">
    <source>
        <dbReference type="ARBA" id="ARBA00022692"/>
    </source>
</evidence>
<dbReference type="GO" id="GO:0046872">
    <property type="term" value="F:metal ion binding"/>
    <property type="evidence" value="ECO:0007669"/>
    <property type="project" value="UniProtKB-KW"/>
</dbReference>
<proteinExistence type="inferred from homology"/>
<dbReference type="PANTHER" id="PTHR30529:SF1">
    <property type="entry name" value="CYTOCHROME B561 HOMOLOG 2"/>
    <property type="match status" value="1"/>
</dbReference>
<keyword evidence="17" id="KW-1185">Reference proteome</keyword>
<dbReference type="Proteomes" id="UP000464675">
    <property type="component" value="Chromosome"/>
</dbReference>
<comment type="subcellular location">
    <subcellularLocation>
        <location evidence="2">Cell membrane</location>
        <topology evidence="2">Multi-pass membrane protein</topology>
    </subcellularLocation>
</comment>
<keyword evidence="6 13" id="KW-0812">Transmembrane</keyword>
<dbReference type="GO" id="GO:0022904">
    <property type="term" value="P:respiratory electron transport chain"/>
    <property type="evidence" value="ECO:0007669"/>
    <property type="project" value="InterPro"/>
</dbReference>
<evidence type="ECO:0000313" key="18">
    <source>
        <dbReference type="Proteomes" id="UP000563601"/>
    </source>
</evidence>
<feature type="transmembrane region" description="Helical" evidence="13">
    <location>
        <begin position="41"/>
        <end position="59"/>
    </location>
</feature>
<feature type="transmembrane region" description="Helical" evidence="13">
    <location>
        <begin position="137"/>
        <end position="157"/>
    </location>
</feature>
<evidence type="ECO:0000313" key="15">
    <source>
        <dbReference type="EMBL" id="MBB5213053.1"/>
    </source>
</evidence>
<dbReference type="InterPro" id="IPR016174">
    <property type="entry name" value="Di-haem_cyt_TM"/>
</dbReference>
<keyword evidence="5" id="KW-0349">Heme</keyword>
<evidence type="ECO:0000256" key="1">
    <source>
        <dbReference type="ARBA" id="ARBA00001970"/>
    </source>
</evidence>
<evidence type="ECO:0000256" key="8">
    <source>
        <dbReference type="ARBA" id="ARBA00022982"/>
    </source>
</evidence>
<accession>A0A6P1TFH2</accession>
<feature type="transmembrane region" description="Helical" evidence="13">
    <location>
        <begin position="79"/>
        <end position="100"/>
    </location>
</feature>
<keyword evidence="3" id="KW-0813">Transport</keyword>
<dbReference type="InterPro" id="IPR052168">
    <property type="entry name" value="Cytochrome_b561_oxidase"/>
</dbReference>
<reference evidence="15 18" key="2">
    <citation type="submission" date="2020-08" db="EMBL/GenBank/DDBJ databases">
        <title>Genomic Encyclopedia of Type Strains, Phase IV (KMG-IV): sequencing the most valuable type-strain genomes for metagenomic binning, comparative biology and taxonomic classification.</title>
        <authorList>
            <person name="Goeker M."/>
        </authorList>
    </citation>
    <scope>NUCLEOTIDE SEQUENCE [LARGE SCALE GENOMIC DNA]</scope>
    <source>
        <strain evidence="15 18">DSM 11525</strain>
    </source>
</reference>
<keyword evidence="9 13" id="KW-1133">Transmembrane helix</keyword>
<evidence type="ECO:0000256" key="7">
    <source>
        <dbReference type="ARBA" id="ARBA00022723"/>
    </source>
</evidence>
<dbReference type="Proteomes" id="UP000563601">
    <property type="component" value="Unassembled WGS sequence"/>
</dbReference>
<dbReference type="EMBL" id="JACHHR010000005">
    <property type="protein sequence ID" value="MBB5213053.1"/>
    <property type="molecule type" value="Genomic_DNA"/>
</dbReference>
<evidence type="ECO:0000256" key="3">
    <source>
        <dbReference type="ARBA" id="ARBA00022448"/>
    </source>
</evidence>
<evidence type="ECO:0000313" key="16">
    <source>
        <dbReference type="EMBL" id="QHQ40413.1"/>
    </source>
</evidence>
<dbReference type="GO" id="GO:0020037">
    <property type="term" value="F:heme binding"/>
    <property type="evidence" value="ECO:0007669"/>
    <property type="project" value="TreeGrafter"/>
</dbReference>
<dbReference type="Gene3D" id="1.20.950.20">
    <property type="entry name" value="Transmembrane di-heme cytochromes, Chain C"/>
    <property type="match status" value="1"/>
</dbReference>
<evidence type="ECO:0000256" key="10">
    <source>
        <dbReference type="ARBA" id="ARBA00023004"/>
    </source>
</evidence>
<dbReference type="RefSeq" id="WP_161859709.1">
    <property type="nucleotide sequence ID" value="NZ_CP047491.1"/>
</dbReference>
<dbReference type="GO" id="GO:0009055">
    <property type="term" value="F:electron transfer activity"/>
    <property type="evidence" value="ECO:0007669"/>
    <property type="project" value="InterPro"/>
</dbReference>
<evidence type="ECO:0000313" key="17">
    <source>
        <dbReference type="Proteomes" id="UP000464675"/>
    </source>
</evidence>
<dbReference type="GO" id="GO:0005886">
    <property type="term" value="C:plasma membrane"/>
    <property type="evidence" value="ECO:0007669"/>
    <property type="project" value="UniProtKB-SubCell"/>
</dbReference>
<keyword evidence="7" id="KW-0479">Metal-binding</keyword>
<dbReference type="PANTHER" id="PTHR30529">
    <property type="entry name" value="CYTOCHROME B561"/>
    <property type="match status" value="1"/>
</dbReference>
<dbReference type="Pfam" id="PF01292">
    <property type="entry name" value="Ni_hydr_CYTB"/>
    <property type="match status" value="1"/>
</dbReference>
<keyword evidence="4" id="KW-1003">Cell membrane</keyword>
<evidence type="ECO:0000256" key="13">
    <source>
        <dbReference type="SAM" id="Phobius"/>
    </source>
</evidence>
<feature type="transmembrane region" description="Helical" evidence="13">
    <location>
        <begin position="12"/>
        <end position="29"/>
    </location>
</feature>
<keyword evidence="10" id="KW-0408">Iron</keyword>
<sequence>MDRNLQNTHRLLHWVMAVLVITLVSLGYYMTTYQQFPLYHIHKSLAVLVVPLLMVRVLLRIRIPWRSAVANTPRWVSAYHWLLLAVLLAMLVSGVAYSGFGGYGIAFFGLELVPANTDAQQQYIAYSAPLSALGQQVHVNAGYALMALVSLHIVAALKHHFIDRDNTLLHMLSARG</sequence>
<protein>
    <submittedName>
        <fullName evidence="15 16">Cytochrome b</fullName>
    </submittedName>
</protein>
<dbReference type="OrthoDB" id="8589936at2"/>
<reference evidence="16 17" key="1">
    <citation type="submission" date="2020-01" db="EMBL/GenBank/DDBJ databases">
        <title>The possibility of degradation of plastic by Microbulbifer hydrolyticus IRE-31.</title>
        <authorList>
            <person name="Liu L."/>
        </authorList>
    </citation>
    <scope>NUCLEOTIDE SEQUENCE [LARGE SCALE GENOMIC DNA]</scope>
    <source>
        <strain evidence="16 17">IRE-31</strain>
    </source>
</reference>
<dbReference type="InterPro" id="IPR011577">
    <property type="entry name" value="Cyt_b561_bac/Ni-Hgenase"/>
</dbReference>
<evidence type="ECO:0000256" key="5">
    <source>
        <dbReference type="ARBA" id="ARBA00022617"/>
    </source>
</evidence>
<evidence type="ECO:0000256" key="2">
    <source>
        <dbReference type="ARBA" id="ARBA00004651"/>
    </source>
</evidence>
<dbReference type="SUPFAM" id="SSF81342">
    <property type="entry name" value="Transmembrane di-heme cytochromes"/>
    <property type="match status" value="1"/>
</dbReference>
<evidence type="ECO:0000256" key="12">
    <source>
        <dbReference type="ARBA" id="ARBA00037975"/>
    </source>
</evidence>